<evidence type="ECO:0000256" key="1">
    <source>
        <dbReference type="ARBA" id="ARBA00001231"/>
    </source>
</evidence>
<keyword evidence="8" id="KW-1185">Reference proteome</keyword>
<evidence type="ECO:0000256" key="2">
    <source>
        <dbReference type="ARBA" id="ARBA00005336"/>
    </source>
</evidence>
<dbReference type="AlphaFoldDB" id="A0A068T1X2"/>
<dbReference type="EC" id="3.2.1.52" evidence="3"/>
<evidence type="ECO:0000313" key="7">
    <source>
        <dbReference type="EMBL" id="CDN52094.1"/>
    </source>
</evidence>
<organism evidence="7 8">
    <name type="scientific">Neorhizobium galegae bv. orientalis str. HAMBI 540</name>
    <dbReference type="NCBI Taxonomy" id="1028800"/>
    <lineage>
        <taxon>Bacteria</taxon>
        <taxon>Pseudomonadati</taxon>
        <taxon>Pseudomonadota</taxon>
        <taxon>Alphaproteobacteria</taxon>
        <taxon>Hyphomicrobiales</taxon>
        <taxon>Rhizobiaceae</taxon>
        <taxon>Rhizobium/Agrobacterium group</taxon>
        <taxon>Neorhizobium</taxon>
    </lineage>
</organism>
<dbReference type="PANTHER" id="PTHR30480">
    <property type="entry name" value="BETA-HEXOSAMINIDASE-RELATED"/>
    <property type="match status" value="1"/>
</dbReference>
<proteinExistence type="inferred from homology"/>
<keyword evidence="7" id="KW-0614">Plasmid</keyword>
<keyword evidence="4" id="KW-0378">Hydrolase</keyword>
<dbReference type="HOGENOM" id="CLU_008392_5_3_5"/>
<dbReference type="InterPro" id="IPR017853">
    <property type="entry name" value="GH"/>
</dbReference>
<protein>
    <recommendedName>
        <fullName evidence="3">beta-N-acetylhexosaminidase</fullName>
        <ecNumber evidence="3">3.2.1.52</ecNumber>
    </recommendedName>
</protein>
<sequence length="553" mass="60506">MPSTLDHLTKSPFNLDREALDWVTRTFQALDDTGRAAQLFNLNSRGDDREAEIVRLGELQPGGITRYFGADGTREREHMAAVQAGAKVPLLVSADLEGSRMSLSFGTAVPNPLALAAVDDVELTEAISDLMAREARSVGINWSFTPVLDINAAFRSPIVATRGYGSDPALIERHALAQMRVFQRLGLAATVKHWPGEGYDERDQHLVTTINPLSMEEWRATFGVLYKAAIDQGVKSVMSAHIALPAYVLERDPDAGEEAYLPASVSAPLNTALLRGELGFNGLIVSDASEMAGLSGVMPAHDAKIEIIASGCDMVLFSSKPEAEIAAVRDAAHSGRIPAERFYDAVTRVLALKASLGLHRNVEMPVHVGEASSQKLSNEAFARAPTLVKDRNGTLPLDPEKHRRILVVSGGIVEPMQNARLDFKLPEMLAAEGFEVTLNPYGTPLDTEGHDLVLYLFGEETLLTRGRIFLDWRALHGDFRAAMKRPWTSLPTVMISFGFPYYLYDAPRVPTYINAYSTHEAMQTAVVEALMGRRPWNRSSPVDPFAGAPDARY</sequence>
<dbReference type="OrthoDB" id="9781691at2"/>
<dbReference type="GO" id="GO:0009254">
    <property type="term" value="P:peptidoglycan turnover"/>
    <property type="evidence" value="ECO:0007669"/>
    <property type="project" value="TreeGrafter"/>
</dbReference>
<comment type="similarity">
    <text evidence="2">Belongs to the glycosyl hydrolase 3 family.</text>
</comment>
<dbReference type="PANTHER" id="PTHR30480:SF13">
    <property type="entry name" value="BETA-HEXOSAMINIDASE"/>
    <property type="match status" value="1"/>
</dbReference>
<dbReference type="GeneID" id="24260073"/>
<dbReference type="EMBL" id="HG938354">
    <property type="protein sequence ID" value="CDN52094.1"/>
    <property type="molecule type" value="Genomic_DNA"/>
</dbReference>
<name>A0A068T1X2_NEOGA</name>
<geneLocation type="plasmid" evidence="8">
    <name>II</name>
</geneLocation>
<dbReference type="Proteomes" id="UP000028181">
    <property type="component" value="Plasmid pHAMBI540a"/>
</dbReference>
<evidence type="ECO:0000256" key="5">
    <source>
        <dbReference type="ARBA" id="ARBA00023295"/>
    </source>
</evidence>
<feature type="domain" description="Glycoside hydrolase family 3 N-terminal" evidence="6">
    <location>
        <begin position="77"/>
        <end position="351"/>
    </location>
</feature>
<dbReference type="eggNOG" id="COG1472">
    <property type="taxonomic scope" value="Bacteria"/>
</dbReference>
<reference evidence="8" key="1">
    <citation type="journal article" date="2014" name="BMC Genomics">
        <title>Genome sequencing of two Neorhizobium galegae strains reveals a noeT gene responsible for the unusual acetylation of the nodulation factors.</title>
        <authorList>
            <person name="Osterman J."/>
            <person name="Marsh J."/>
            <person name="Laine P.K."/>
            <person name="Zeng Z."/>
            <person name="Alatalo E."/>
            <person name="Sullivan J.T."/>
            <person name="Young J.P."/>
            <person name="Thomas-Oates J."/>
            <person name="Paulin L."/>
            <person name="Lindstrom K."/>
        </authorList>
    </citation>
    <scope>NUCLEOTIDE SEQUENCE [LARGE SCALE GENOMIC DNA]</scope>
    <source>
        <strain evidence="8">HAMBI 540</strain>
    </source>
</reference>
<dbReference type="KEGG" id="ngg:RG540_PA14180"/>
<dbReference type="InterPro" id="IPR036962">
    <property type="entry name" value="Glyco_hydro_3_N_sf"/>
</dbReference>
<dbReference type="Pfam" id="PF00933">
    <property type="entry name" value="Glyco_hydro_3"/>
    <property type="match status" value="1"/>
</dbReference>
<dbReference type="InterPro" id="IPR050226">
    <property type="entry name" value="NagZ_Beta-hexosaminidase"/>
</dbReference>
<accession>A0A068T1X2</accession>
<dbReference type="RefSeq" id="WP_041365875.1">
    <property type="nucleotide sequence ID" value="NZ_HG938354.1"/>
</dbReference>
<evidence type="ECO:0000256" key="3">
    <source>
        <dbReference type="ARBA" id="ARBA00012663"/>
    </source>
</evidence>
<dbReference type="SUPFAM" id="SSF51445">
    <property type="entry name" value="(Trans)glycosidases"/>
    <property type="match status" value="1"/>
</dbReference>
<dbReference type="InterPro" id="IPR001764">
    <property type="entry name" value="Glyco_hydro_3_N"/>
</dbReference>
<gene>
    <name evidence="7" type="ORF">RG540_PA14180</name>
</gene>
<dbReference type="GO" id="GO:0004563">
    <property type="term" value="F:beta-N-acetylhexosaminidase activity"/>
    <property type="evidence" value="ECO:0007669"/>
    <property type="project" value="UniProtKB-EC"/>
</dbReference>
<dbReference type="Gene3D" id="3.20.20.300">
    <property type="entry name" value="Glycoside hydrolase, family 3, N-terminal domain"/>
    <property type="match status" value="1"/>
</dbReference>
<dbReference type="PATRIC" id="fig|1028800.3.peg.6066"/>
<evidence type="ECO:0000313" key="8">
    <source>
        <dbReference type="Proteomes" id="UP000028181"/>
    </source>
</evidence>
<keyword evidence="5" id="KW-0326">Glycosidase</keyword>
<dbReference type="GO" id="GO:0005975">
    <property type="term" value="P:carbohydrate metabolic process"/>
    <property type="evidence" value="ECO:0007669"/>
    <property type="project" value="InterPro"/>
</dbReference>
<evidence type="ECO:0000259" key="6">
    <source>
        <dbReference type="Pfam" id="PF00933"/>
    </source>
</evidence>
<comment type="catalytic activity">
    <reaction evidence="1">
        <text>Hydrolysis of terminal non-reducing N-acetyl-D-hexosamine residues in N-acetyl-beta-D-hexosaminides.</text>
        <dbReference type="EC" id="3.2.1.52"/>
    </reaction>
</comment>
<evidence type="ECO:0000256" key="4">
    <source>
        <dbReference type="ARBA" id="ARBA00022801"/>
    </source>
</evidence>